<keyword evidence="1" id="KW-0175">Coiled coil</keyword>
<comment type="caution">
    <text evidence="3">The sequence shown here is derived from an EMBL/GenBank/DDBJ whole genome shotgun (WGS) entry which is preliminary data.</text>
</comment>
<feature type="coiled-coil region" evidence="1">
    <location>
        <begin position="328"/>
        <end position="369"/>
    </location>
</feature>
<evidence type="ECO:0000313" key="3">
    <source>
        <dbReference type="EMBL" id="KAG6939502.1"/>
    </source>
</evidence>
<feature type="region of interest" description="Disordered" evidence="2">
    <location>
        <begin position="422"/>
        <end position="456"/>
    </location>
</feature>
<keyword evidence="4" id="KW-1185">Reference proteome</keyword>
<feature type="compositionally biased region" description="Basic and acidic residues" evidence="2">
    <location>
        <begin position="179"/>
        <end position="188"/>
    </location>
</feature>
<evidence type="ECO:0000256" key="1">
    <source>
        <dbReference type="SAM" id="Coils"/>
    </source>
</evidence>
<accession>A0A8T1TDE9</accession>
<proteinExistence type="predicted"/>
<dbReference type="EMBL" id="JAHGAV010000011">
    <property type="protein sequence ID" value="KAG6939502.1"/>
    <property type="molecule type" value="Genomic_DNA"/>
</dbReference>
<feature type="region of interest" description="Disordered" evidence="2">
    <location>
        <begin position="1"/>
        <end position="61"/>
    </location>
</feature>
<dbReference type="OrthoDB" id="10255522at2759"/>
<feature type="compositionally biased region" description="Pro residues" evidence="2">
    <location>
        <begin position="429"/>
        <end position="456"/>
    </location>
</feature>
<evidence type="ECO:0000256" key="2">
    <source>
        <dbReference type="SAM" id="MobiDB-lite"/>
    </source>
</evidence>
<reference evidence="3 4" key="1">
    <citation type="journal article" date="2020" name="G3 (Bethesda)">
        <title>Draft Genome of the Common Snapping Turtle, Chelydra serpentina, a Model for Phenotypic Plasticity in Reptiles.</title>
        <authorList>
            <person name="Das D."/>
            <person name="Singh S.K."/>
            <person name="Bierstedt J."/>
            <person name="Erickson A."/>
            <person name="Galli G.L.J."/>
            <person name="Crossley D.A. 2nd"/>
            <person name="Rhen T."/>
        </authorList>
    </citation>
    <scope>NUCLEOTIDE SEQUENCE [LARGE SCALE GENOMIC DNA]</scope>
    <source>
        <strain evidence="3">KW</strain>
    </source>
</reference>
<evidence type="ECO:0000313" key="4">
    <source>
        <dbReference type="Proteomes" id="UP000765507"/>
    </source>
</evidence>
<dbReference type="AlphaFoldDB" id="A0A8T1TDE9"/>
<protein>
    <submittedName>
        <fullName evidence="3">Uncharacterized protein</fullName>
    </submittedName>
</protein>
<name>A0A8T1TDE9_CHESE</name>
<organism evidence="3 4">
    <name type="scientific">Chelydra serpentina</name>
    <name type="common">Snapping turtle</name>
    <name type="synonym">Testudo serpentina</name>
    <dbReference type="NCBI Taxonomy" id="8475"/>
    <lineage>
        <taxon>Eukaryota</taxon>
        <taxon>Metazoa</taxon>
        <taxon>Chordata</taxon>
        <taxon>Craniata</taxon>
        <taxon>Vertebrata</taxon>
        <taxon>Euteleostomi</taxon>
        <taxon>Archelosauria</taxon>
        <taxon>Testudinata</taxon>
        <taxon>Testudines</taxon>
        <taxon>Cryptodira</taxon>
        <taxon>Durocryptodira</taxon>
        <taxon>Americhelydia</taxon>
        <taxon>Chelydroidea</taxon>
        <taxon>Chelydridae</taxon>
        <taxon>Chelydra</taxon>
    </lineage>
</organism>
<feature type="compositionally biased region" description="Basic and acidic residues" evidence="2">
    <location>
        <begin position="114"/>
        <end position="138"/>
    </location>
</feature>
<sequence length="456" mass="49881">MRLQPGSPTLGEELLVQRGASWHSLPPGGPAPPEDSQGIPSPGEEPREENAGLGRGPPDQEAWQLSGRLAQQELAQCTEQRDQAVAKVSALERRVQQLLEELRGQRQRAGAAQRRLEQQEREHRQELAELERHHREALEQQGTRSDIPAPPHRPPNKQGGSERERRPQGCIRRSLTTSRLERAPEKRGAAGKVRGSSAQGPRAVGRLVPSGERGRELEPPPELQALRAEVVGLRRRLAASESLRKELLETCWQLRQGTRDLAGKRRALAKMLPGQDATMQHKEEARELLGPSLAKAEGRELQALAVELEAQVWGAPGPRLPRGEAQEVEELQGELRALALGKAEAEAQAAQAQERLRRLQETLGLQTERLALACEAQSQHVGELLTEGYEREQELERLGQALGEAGRVRGLLEAEVGQLRALLGGETPPTGPPEPPPTVPEPGLAEPPPQSQSPAP</sequence>
<feature type="region of interest" description="Disordered" evidence="2">
    <location>
        <begin position="102"/>
        <end position="220"/>
    </location>
</feature>
<dbReference type="Proteomes" id="UP000765507">
    <property type="component" value="Unassembled WGS sequence"/>
</dbReference>
<gene>
    <name evidence="3" type="ORF">G0U57_001602</name>
</gene>